<dbReference type="GO" id="GO:0006559">
    <property type="term" value="P:L-phenylalanine catabolic process"/>
    <property type="evidence" value="ECO:0007669"/>
    <property type="project" value="UniProtKB-KW"/>
</dbReference>
<gene>
    <name evidence="12" type="ORF">NSK_006592</name>
</gene>
<feature type="domain" description="VOC" evidence="11">
    <location>
        <begin position="45"/>
        <end position="227"/>
    </location>
</feature>
<evidence type="ECO:0000256" key="4">
    <source>
        <dbReference type="ARBA" id="ARBA00013222"/>
    </source>
</evidence>
<dbReference type="FunFam" id="3.10.180.10:FF:000013">
    <property type="entry name" value="4-hydroxyphenylpyruvate dioxygenase"/>
    <property type="match status" value="1"/>
</dbReference>
<accession>A0A4D9CTM7</accession>
<name>A0A4D9CTM7_9STRA</name>
<dbReference type="InterPro" id="IPR005956">
    <property type="entry name" value="4OHPhenylPyrv_dOase"/>
</dbReference>
<dbReference type="InterPro" id="IPR041735">
    <property type="entry name" value="4OHPhenylPyrv_dOase_C"/>
</dbReference>
<dbReference type="InterPro" id="IPR041736">
    <property type="entry name" value="4OHPhenylPyrv_dOase_N"/>
</dbReference>
<dbReference type="Gene3D" id="3.10.180.10">
    <property type="entry name" value="2,3-Dihydroxybiphenyl 1,2-Dioxygenase, domain 1"/>
    <property type="match status" value="2"/>
</dbReference>
<dbReference type="GO" id="GO:0003868">
    <property type="term" value="F:4-hydroxyphenylpyruvate dioxygenase activity"/>
    <property type="evidence" value="ECO:0007669"/>
    <property type="project" value="UniProtKB-EC"/>
</dbReference>
<reference evidence="12 13" key="1">
    <citation type="submission" date="2019-01" db="EMBL/GenBank/DDBJ databases">
        <title>Nuclear Genome Assembly of the Microalgal Biofuel strain Nannochloropsis salina CCMP1776.</title>
        <authorList>
            <person name="Hovde B."/>
        </authorList>
    </citation>
    <scope>NUCLEOTIDE SEQUENCE [LARGE SCALE GENOMIC DNA]</scope>
    <source>
        <strain evidence="12 13">CCMP1776</strain>
    </source>
</reference>
<evidence type="ECO:0000256" key="8">
    <source>
        <dbReference type="ARBA" id="ARBA00023004"/>
    </source>
</evidence>
<evidence type="ECO:0000256" key="3">
    <source>
        <dbReference type="ARBA" id="ARBA00005877"/>
    </source>
</evidence>
<evidence type="ECO:0000313" key="12">
    <source>
        <dbReference type="EMBL" id="TFJ81924.1"/>
    </source>
</evidence>
<keyword evidence="6" id="KW-0677">Repeat</keyword>
<evidence type="ECO:0000256" key="10">
    <source>
        <dbReference type="SAM" id="MobiDB-lite"/>
    </source>
</evidence>
<feature type="compositionally biased region" description="Low complexity" evidence="10">
    <location>
        <begin position="108"/>
        <end position="131"/>
    </location>
</feature>
<dbReference type="CDD" id="cd07250">
    <property type="entry name" value="HPPD_C_like"/>
    <property type="match status" value="1"/>
</dbReference>
<keyword evidence="8" id="KW-0408">Iron</keyword>
<feature type="compositionally biased region" description="Polar residues" evidence="10">
    <location>
        <begin position="1"/>
        <end position="23"/>
    </location>
</feature>
<dbReference type="InterPro" id="IPR029068">
    <property type="entry name" value="Glyas_Bleomycin-R_OHBP_Dase"/>
</dbReference>
<evidence type="ECO:0000256" key="5">
    <source>
        <dbReference type="ARBA" id="ARBA00022723"/>
    </source>
</evidence>
<feature type="domain" description="VOC" evidence="11">
    <location>
        <begin position="239"/>
        <end position="418"/>
    </location>
</feature>
<keyword evidence="5" id="KW-0479">Metal-binding</keyword>
<dbReference type="InterPro" id="IPR037523">
    <property type="entry name" value="VOC_core"/>
</dbReference>
<evidence type="ECO:0000259" key="11">
    <source>
        <dbReference type="PROSITE" id="PS51819"/>
    </source>
</evidence>
<feature type="region of interest" description="Disordered" evidence="10">
    <location>
        <begin position="108"/>
        <end position="133"/>
    </location>
</feature>
<evidence type="ECO:0000256" key="6">
    <source>
        <dbReference type="ARBA" id="ARBA00022737"/>
    </source>
</evidence>
<dbReference type="PROSITE" id="PS51819">
    <property type="entry name" value="VOC"/>
    <property type="match status" value="2"/>
</dbReference>
<proteinExistence type="inferred from homology"/>
<dbReference type="EC" id="1.13.11.27" evidence="4"/>
<dbReference type="SUPFAM" id="SSF54593">
    <property type="entry name" value="Glyoxalase/Bleomycin resistance protein/Dihydroxybiphenyl dioxygenase"/>
    <property type="match status" value="1"/>
</dbReference>
<dbReference type="CDD" id="cd08342">
    <property type="entry name" value="HPPD_N_like"/>
    <property type="match status" value="1"/>
</dbReference>
<keyword evidence="13" id="KW-1185">Reference proteome</keyword>
<comment type="pathway">
    <text evidence="2">Amino-acid degradation; L-phenylalanine degradation; acetoacetate and fumarate from L-phenylalanine: step 3/6.</text>
</comment>
<dbReference type="Proteomes" id="UP000355283">
    <property type="component" value="Unassembled WGS sequence"/>
</dbReference>
<dbReference type="GO" id="GO:0046872">
    <property type="term" value="F:metal ion binding"/>
    <property type="evidence" value="ECO:0007669"/>
    <property type="project" value="UniProtKB-KW"/>
</dbReference>
<dbReference type="PANTHER" id="PTHR11959:SF1">
    <property type="entry name" value="4-HYDROXYPHENYLPYRUVATE DIOXYGENASE"/>
    <property type="match status" value="1"/>
</dbReference>
<sequence length="476" mass="51774">MAELSLDQNVSHHNGSHASQRVSQLVGHKRFVRHNPLSDRFEMKRFHHLEFYCGDATNTSRRFAWGLGLSQVAKSDSSTGNPLYASYVLQSQELVFVFTAPYASTPPSSSVAAAPSQPSHRIAEASPSLAPSPHPAFDSSMAMGFFGRHGLAVRAIGIEVHDASQAYEACLAHGGKGVLAPQILKDTATGQVKWIAEVLAYPGNDAEVVLRFVSGDFDGPFLPNYQETPIPPLSYGLQRIDHVVSNVPQLLPVVNHLMEMTVWEGGKGGKEGCGGQARAGLHEYAEFTSTDVGTVDSGLNSLVLASNNERVLLPVNEPTFGTKRKSQIQTYLEQNQGAGVQHIALKTDNIFATMRELKKRTHLGGFDFMPKASPEYYQSLPAKIGPGVLTDEELACVEELGLLVDKDDQGVLLQVFTRPVGDRPTLFLEIIQRVGCTVDKEGKRLPEQAPGCGGFGKGNFSELFKSIEEYEKTLNV</sequence>
<evidence type="ECO:0000256" key="9">
    <source>
        <dbReference type="ARBA" id="ARBA00023232"/>
    </source>
</evidence>
<dbReference type="OrthoDB" id="414569at2759"/>
<keyword evidence="7" id="KW-0828">Tyrosine catabolism</keyword>
<organism evidence="12 13">
    <name type="scientific">Nannochloropsis salina CCMP1776</name>
    <dbReference type="NCBI Taxonomy" id="1027361"/>
    <lineage>
        <taxon>Eukaryota</taxon>
        <taxon>Sar</taxon>
        <taxon>Stramenopiles</taxon>
        <taxon>Ochrophyta</taxon>
        <taxon>Eustigmatophyceae</taxon>
        <taxon>Eustigmatales</taxon>
        <taxon>Monodopsidaceae</taxon>
        <taxon>Microchloropsis</taxon>
        <taxon>Microchloropsis salina</taxon>
    </lineage>
</organism>
<keyword evidence="9" id="KW-0585">Phenylalanine catabolism</keyword>
<comment type="similarity">
    <text evidence="3">Belongs to the 4HPPD family.</text>
</comment>
<protein>
    <recommendedName>
        <fullName evidence="4">4-hydroxyphenylpyruvate dioxygenase</fullName>
        <ecNumber evidence="4">1.13.11.27</ecNumber>
    </recommendedName>
</protein>
<evidence type="ECO:0000256" key="7">
    <source>
        <dbReference type="ARBA" id="ARBA00022878"/>
    </source>
</evidence>
<dbReference type="EMBL" id="SDOX01000121">
    <property type="protein sequence ID" value="TFJ81924.1"/>
    <property type="molecule type" value="Genomic_DNA"/>
</dbReference>
<dbReference type="GO" id="GO:0006572">
    <property type="term" value="P:L-tyrosine catabolic process"/>
    <property type="evidence" value="ECO:0007669"/>
    <property type="project" value="UniProtKB-KW"/>
</dbReference>
<evidence type="ECO:0000313" key="13">
    <source>
        <dbReference type="Proteomes" id="UP000355283"/>
    </source>
</evidence>
<comment type="cofactor">
    <cofactor evidence="1">
        <name>Fe cation</name>
        <dbReference type="ChEBI" id="CHEBI:24875"/>
    </cofactor>
</comment>
<evidence type="ECO:0000256" key="1">
    <source>
        <dbReference type="ARBA" id="ARBA00001962"/>
    </source>
</evidence>
<comment type="caution">
    <text evidence="12">The sequence shown here is derived from an EMBL/GenBank/DDBJ whole genome shotgun (WGS) entry which is preliminary data.</text>
</comment>
<dbReference type="PANTHER" id="PTHR11959">
    <property type="entry name" value="4-HYDROXYPHENYLPYRUVATE DIOXYGENASE"/>
    <property type="match status" value="1"/>
</dbReference>
<dbReference type="AlphaFoldDB" id="A0A4D9CTM7"/>
<feature type="region of interest" description="Disordered" evidence="10">
    <location>
        <begin position="1"/>
        <end position="24"/>
    </location>
</feature>
<evidence type="ECO:0000256" key="2">
    <source>
        <dbReference type="ARBA" id="ARBA00005162"/>
    </source>
</evidence>